<dbReference type="KEGG" id="hbi:HBZC1_01390"/>
<organism evidence="1 2">
    <name type="scientific">Helicobacter bizzozeronii (strain CIII-1)</name>
    <dbReference type="NCBI Taxonomy" id="1002804"/>
    <lineage>
        <taxon>Bacteria</taxon>
        <taxon>Pseudomonadati</taxon>
        <taxon>Campylobacterota</taxon>
        <taxon>Epsilonproteobacteria</taxon>
        <taxon>Campylobacterales</taxon>
        <taxon>Helicobacteraceae</taxon>
        <taxon>Helicobacter</taxon>
    </lineage>
</organism>
<evidence type="ECO:0000313" key="2">
    <source>
        <dbReference type="Proteomes" id="UP000008387"/>
    </source>
</evidence>
<evidence type="ECO:0000313" key="1">
    <source>
        <dbReference type="EMBL" id="CCB79125.1"/>
    </source>
</evidence>
<reference evidence="1 2" key="1">
    <citation type="journal article" date="2011" name="J. Bacteriol.">
        <title>Genome sequence of Helicobacter bizzozeronii strain CIII-1, an isolate from human gastric mucosa.</title>
        <authorList>
            <person name="Schott T."/>
            <person name="Rossi M."/>
            <person name="Hanninen M.L."/>
        </authorList>
    </citation>
    <scope>NUCLEOTIDE SEQUENCE [LARGE SCALE GENOMIC DNA]</scope>
    <source>
        <strain evidence="1 2">CIII-1</strain>
    </source>
</reference>
<dbReference type="EMBL" id="FR871757">
    <property type="protein sequence ID" value="CCB79125.1"/>
    <property type="molecule type" value="Genomic_DNA"/>
</dbReference>
<dbReference type="HOGENOM" id="CLU_3310713_0_0_7"/>
<sequence>MIIQGLWANIPQSCIGVLTKTALNSAYVGLTLVWLLVFV</sequence>
<gene>
    <name evidence="1" type="ordered locus">HBZC1_01390</name>
</gene>
<protein>
    <submittedName>
        <fullName evidence="1">Uncharacterized protein</fullName>
    </submittedName>
</protein>
<dbReference type="AlphaFoldDB" id="F8KPY8"/>
<dbReference type="STRING" id="1002804.HBZC1_01390"/>
<accession>F8KPY8</accession>
<name>F8KPY8_HELBC</name>
<keyword evidence="2" id="KW-1185">Reference proteome</keyword>
<dbReference type="Proteomes" id="UP000008387">
    <property type="component" value="Chromosome"/>
</dbReference>
<proteinExistence type="predicted"/>